<dbReference type="Proteomes" id="UP001424741">
    <property type="component" value="Unassembled WGS sequence"/>
</dbReference>
<dbReference type="RefSeq" id="WP_346188546.1">
    <property type="nucleotide sequence ID" value="NZ_BAABRL010000005.1"/>
</dbReference>
<gene>
    <name evidence="2" type="ORF">Rhal01_01985</name>
</gene>
<dbReference type="Gene3D" id="3.20.20.80">
    <property type="entry name" value="Glycosidases"/>
    <property type="match status" value="1"/>
</dbReference>
<reference evidence="2 3" key="1">
    <citation type="submission" date="2024-02" db="EMBL/GenBank/DDBJ databases">
        <title>Rubritalea halochordaticola NBRC 107102.</title>
        <authorList>
            <person name="Ichikawa N."/>
            <person name="Katano-Makiyama Y."/>
            <person name="Hidaka K."/>
        </authorList>
    </citation>
    <scope>NUCLEOTIDE SEQUENCE [LARGE SCALE GENOMIC DNA]</scope>
    <source>
        <strain evidence="2 3">NBRC 107102</strain>
    </source>
</reference>
<accession>A0ABP9UZD8</accession>
<dbReference type="InterPro" id="IPR029044">
    <property type="entry name" value="Nucleotide-diphossugar_trans"/>
</dbReference>
<dbReference type="Pfam" id="PF00535">
    <property type="entry name" value="Glycos_transf_2"/>
    <property type="match status" value="1"/>
</dbReference>
<feature type="domain" description="Glycosyltransferase 2-like" evidence="1">
    <location>
        <begin position="293"/>
        <end position="397"/>
    </location>
</feature>
<sequence>MMTQRGTRLEVDGKFFRRGGERLFVNAVTYGPFPDPQPDHFAELRRVADAGFNTIRLYEAPNRQLLDAAQENGLMVMAGVSWEWYRLFLGGPNRTWLEEGRLNIRMALQEWGEHEAVVAFFVANEVPSDLARWMGPAQVKTALEDLIEEARRIAPWLLVGYANYPSSEYLEPGNADFTAFNIYLEERDKLAGYLPRLHHLAGDRPVLLTEFGLDTRRNGEEQQREALKWFYLEAVDAGMAGCTVFAWSDRWRIGEREETEWDFGLVRRDGSEKPALEVAGKPEGTDFEKPRISVIICVYNGEERIGAALESLRQVDYPDYEVIVVDDGSTDGTLEVVRSFDFVKLVQANHGGLSVARNAGAAAATGEILAYTDDDCEVDRGWLHWLARGYAEHGWDALGGPNIPPEPAFEDEAVVASAPGAPSHVMLSDELAEHIPGCNLTVRKEVFEALGGFRAAYWVAGDDVDFCWRLEEGGYKIGFEGAAFVWHRRRTTFYRYLKQQWGYGKAEAILKRDHPERFRGGVSAHWRGRVYTGEPMGVSDGSVIYFGAAGLSGYQQVEVGMMPRRTLHTKFKSPRAELKLRVAEWLQPRLRHWARCFYTRSYGRLLKSLVPSIRLSSLISENGERIRELFYHALKQDYRVELLPRFQEAGWQHAEDTSPWDLKKGDVHLLFAMLKVGPDKWKLGVRICAPALEINYAQAEVEEILGPEVRTLE</sequence>
<protein>
    <recommendedName>
        <fullName evidence="1">Glycosyltransferase 2-like domain-containing protein</fullName>
    </recommendedName>
</protein>
<dbReference type="Gene3D" id="3.90.550.10">
    <property type="entry name" value="Spore Coat Polysaccharide Biosynthesis Protein SpsA, Chain A"/>
    <property type="match status" value="1"/>
</dbReference>
<evidence type="ECO:0000259" key="1">
    <source>
        <dbReference type="Pfam" id="PF00535"/>
    </source>
</evidence>
<dbReference type="SUPFAM" id="SSF51445">
    <property type="entry name" value="(Trans)glycosidases"/>
    <property type="match status" value="1"/>
</dbReference>
<name>A0ABP9UZD8_9BACT</name>
<organism evidence="2 3">
    <name type="scientific">Rubritalea halochordaticola</name>
    <dbReference type="NCBI Taxonomy" id="714537"/>
    <lineage>
        <taxon>Bacteria</taxon>
        <taxon>Pseudomonadati</taxon>
        <taxon>Verrucomicrobiota</taxon>
        <taxon>Verrucomicrobiia</taxon>
        <taxon>Verrucomicrobiales</taxon>
        <taxon>Rubritaleaceae</taxon>
        <taxon>Rubritalea</taxon>
    </lineage>
</organism>
<dbReference type="EMBL" id="BAABRL010000005">
    <property type="protein sequence ID" value="GAA5495806.1"/>
    <property type="molecule type" value="Genomic_DNA"/>
</dbReference>
<comment type="caution">
    <text evidence="2">The sequence shown here is derived from an EMBL/GenBank/DDBJ whole genome shotgun (WGS) entry which is preliminary data.</text>
</comment>
<evidence type="ECO:0000313" key="3">
    <source>
        <dbReference type="Proteomes" id="UP001424741"/>
    </source>
</evidence>
<dbReference type="InterPro" id="IPR017853">
    <property type="entry name" value="GH"/>
</dbReference>
<dbReference type="SUPFAM" id="SSF53448">
    <property type="entry name" value="Nucleotide-diphospho-sugar transferases"/>
    <property type="match status" value="1"/>
</dbReference>
<proteinExistence type="predicted"/>
<keyword evidence="3" id="KW-1185">Reference proteome</keyword>
<evidence type="ECO:0000313" key="2">
    <source>
        <dbReference type="EMBL" id="GAA5495806.1"/>
    </source>
</evidence>
<dbReference type="InterPro" id="IPR050834">
    <property type="entry name" value="Glycosyltransf_2"/>
</dbReference>
<dbReference type="InterPro" id="IPR001173">
    <property type="entry name" value="Glyco_trans_2-like"/>
</dbReference>
<dbReference type="PANTHER" id="PTHR43685">
    <property type="entry name" value="GLYCOSYLTRANSFERASE"/>
    <property type="match status" value="1"/>
</dbReference>
<dbReference type="PANTHER" id="PTHR43685:SF2">
    <property type="entry name" value="GLYCOSYLTRANSFERASE 2-LIKE DOMAIN-CONTAINING PROTEIN"/>
    <property type="match status" value="1"/>
</dbReference>